<sequence>MNASLNELPSGWEVVSFLPEIKGTVFDTLSSENITIILNSQIPNKVDFNIDTNKNYDIAIDPIKIRVLSLKAQLHVIKEENTERKLDGEISGKYELSGIFEKNKQWNGDMKLILINKETEHGHLLGMIFPQDFSPKVIERGLSPLFKLFNINIKLQDSGLIISSLDNMTLSNEQKFLPSLPLDLKKGATFFSTASLEGSIFKYLEPVFGSLSPVNLAIHFDKNVESSTLVAALATQPSAKGAMSFANIRLLFSPVDESMAIAGTITINIQDHLLQLECAAKLSPDGEQVISFRLPENQRKWENPLGINGVTLEDIAVTLTLAPAEFSFMVQGAISIGEGSSQIRLLAALQLTNGVLPTALYGKLDGKEYAPEGIPLDVLVKAFSIVQIQFPLLRQVLVKYFEFYIGTDPSGIEIEGKRYKGVFLSSDISFFGIGTKFAISFNDQGLKANGSIASPIQIGSILKISDSTGEKGPEVQIDTTNVSDSNQQQDYFYLSSKVTLFNSISDSNLIYIQNNGFSFEKILTIGDISNVRMNCTLQDTTQFTGIADFNFNFPGIQASWNNITLKIGSVSVSTKVTINASPNSFSLVINFSFSFMGHNFIDEIITLDVVISDLNEIKDKVLDYVITKGVETIREIASDPLKFLDKWKVEALEFAEDVGDKLKELFPDKSIDDMAKFFKEANIGASDAFKHLKIPYGINDEALTKSLKDANFSLDDVKKGLEDVAKITNPTAVGNILIGAGFPEADIKILIPDWHIPTTEEVSECIRDPLKCARENLPHLPRL</sequence>
<protein>
    <recommendedName>
        <fullName evidence="3">AsmA-like C-terminal domain-containing protein</fullName>
    </recommendedName>
</protein>
<dbReference type="Proteomes" id="UP000260457">
    <property type="component" value="Chromosome"/>
</dbReference>
<dbReference type="RefSeq" id="WP_116820629.1">
    <property type="nucleotide sequence ID" value="NZ_CP030926.1"/>
</dbReference>
<evidence type="ECO:0008006" key="3">
    <source>
        <dbReference type="Google" id="ProtNLM"/>
    </source>
</evidence>
<proteinExistence type="predicted"/>
<keyword evidence="2" id="KW-1185">Reference proteome</keyword>
<evidence type="ECO:0000313" key="1">
    <source>
        <dbReference type="EMBL" id="AXN37235.1"/>
    </source>
</evidence>
<accession>A0ABM6XFZ7</accession>
<organism evidence="1 2">
    <name type="scientific">Peribacillus butanolivorans</name>
    <dbReference type="NCBI Taxonomy" id="421767"/>
    <lineage>
        <taxon>Bacteria</taxon>
        <taxon>Bacillati</taxon>
        <taxon>Bacillota</taxon>
        <taxon>Bacilli</taxon>
        <taxon>Bacillales</taxon>
        <taxon>Bacillaceae</taxon>
        <taxon>Peribacillus</taxon>
    </lineage>
</organism>
<dbReference type="GeneID" id="95396961"/>
<dbReference type="EMBL" id="CP030926">
    <property type="protein sequence ID" value="AXN37235.1"/>
    <property type="molecule type" value="Genomic_DNA"/>
</dbReference>
<name>A0ABM6XFZ7_9BACI</name>
<gene>
    <name evidence="1" type="ORF">DTO10_01685</name>
</gene>
<reference evidence="1 2" key="1">
    <citation type="submission" date="2018-07" db="EMBL/GenBank/DDBJ databases">
        <title>The molecular basis for the intramolecular migration of carboxyl group in the catabolism of para-hydroxybenzoate via gentisate.</title>
        <authorList>
            <person name="Zhao H."/>
            <person name="Xu Y."/>
            <person name="Lin S."/>
            <person name="Spain J.C."/>
            <person name="Zhou N.-Y."/>
        </authorList>
    </citation>
    <scope>NUCLEOTIDE SEQUENCE [LARGE SCALE GENOMIC DNA]</scope>
    <source>
        <strain evidence="1 2">PHB-7a</strain>
    </source>
</reference>
<evidence type="ECO:0000313" key="2">
    <source>
        <dbReference type="Proteomes" id="UP000260457"/>
    </source>
</evidence>